<dbReference type="SUPFAM" id="SSF53756">
    <property type="entry name" value="UDP-Glycosyltransferase/glycogen phosphorylase"/>
    <property type="match status" value="1"/>
</dbReference>
<gene>
    <name evidence="3" type="ORF">ICC18_19045</name>
</gene>
<organism evidence="3 4">
    <name type="scientific">Paenibacillus sedimenti</name>
    <dbReference type="NCBI Taxonomy" id="2770274"/>
    <lineage>
        <taxon>Bacteria</taxon>
        <taxon>Bacillati</taxon>
        <taxon>Bacillota</taxon>
        <taxon>Bacilli</taxon>
        <taxon>Bacillales</taxon>
        <taxon>Paenibacillaceae</taxon>
        <taxon>Paenibacillus</taxon>
    </lineage>
</organism>
<accession>A0A926KS96</accession>
<dbReference type="PANTHER" id="PTHR45947:SF3">
    <property type="entry name" value="SULFOQUINOVOSYL TRANSFERASE SQD2"/>
    <property type="match status" value="1"/>
</dbReference>
<reference evidence="3" key="1">
    <citation type="submission" date="2020-09" db="EMBL/GenBank/DDBJ databases">
        <title>Draft Genome Sequence of Paenibacillus sp. WST5.</title>
        <authorList>
            <person name="Bao Z."/>
        </authorList>
    </citation>
    <scope>NUCLEOTIDE SEQUENCE</scope>
    <source>
        <strain evidence="3">WST5</strain>
    </source>
</reference>
<dbReference type="GO" id="GO:0016757">
    <property type="term" value="F:glycosyltransferase activity"/>
    <property type="evidence" value="ECO:0007669"/>
    <property type="project" value="InterPro"/>
</dbReference>
<dbReference type="Pfam" id="PF00534">
    <property type="entry name" value="Glycos_transf_1"/>
    <property type="match status" value="1"/>
</dbReference>
<protein>
    <submittedName>
        <fullName evidence="3">Glycosyltransferase family 4 protein</fullName>
    </submittedName>
</protein>
<evidence type="ECO:0000259" key="2">
    <source>
        <dbReference type="Pfam" id="PF13439"/>
    </source>
</evidence>
<dbReference type="CDD" id="cd03802">
    <property type="entry name" value="GT4_AviGT4-like"/>
    <property type="match status" value="1"/>
</dbReference>
<dbReference type="InterPro" id="IPR050194">
    <property type="entry name" value="Glycosyltransferase_grp1"/>
</dbReference>
<dbReference type="Gene3D" id="3.40.50.2000">
    <property type="entry name" value="Glycogen Phosphorylase B"/>
    <property type="match status" value="2"/>
</dbReference>
<dbReference type="Pfam" id="PF13439">
    <property type="entry name" value="Glyco_transf_4"/>
    <property type="match status" value="1"/>
</dbReference>
<dbReference type="EMBL" id="JACVVD010000006">
    <property type="protein sequence ID" value="MBD0382216.1"/>
    <property type="molecule type" value="Genomic_DNA"/>
</dbReference>
<sequence length="319" mass="36033">MKIVQIAPAFYPVPPKQYGGIERSIFDLTEELVKLGHEVYLYALKGSRSSATIIPYEHDGFNDTEIANFVIQTLREDIDVIHDHTHHSVVGKLKLSVPTVCSIRIPINNGVEHPIYLSVRALEQYGENKGTYVYNGVNPQDYQFSDQKQNYLLFLGIVGWHKGVHHAMEIAVKTKNKLIIAGPIWDKDFYSKHVVPEINNHPDLSYIGEVGGQERQYLLKNAKCVIFPTLCDEPFGRVMIESMACGTPVIALPNGSVPEVLAGFPNLICDTVDEMVQKVEKDSYPPPSELREYVQKHFSASLMASRYLETYKSVIELKR</sequence>
<feature type="domain" description="Glycosyltransferase subfamily 4-like N-terminal" evidence="2">
    <location>
        <begin position="18"/>
        <end position="103"/>
    </location>
</feature>
<keyword evidence="4" id="KW-1185">Reference proteome</keyword>
<dbReference type="Proteomes" id="UP000650466">
    <property type="component" value="Unassembled WGS sequence"/>
</dbReference>
<name>A0A926KS96_9BACL</name>
<dbReference type="InterPro" id="IPR028098">
    <property type="entry name" value="Glyco_trans_4-like_N"/>
</dbReference>
<feature type="domain" description="Glycosyl transferase family 1" evidence="1">
    <location>
        <begin position="145"/>
        <end position="270"/>
    </location>
</feature>
<dbReference type="AlphaFoldDB" id="A0A926KS96"/>
<dbReference type="InterPro" id="IPR001296">
    <property type="entry name" value="Glyco_trans_1"/>
</dbReference>
<evidence type="ECO:0000313" key="3">
    <source>
        <dbReference type="EMBL" id="MBD0382216.1"/>
    </source>
</evidence>
<dbReference type="PANTHER" id="PTHR45947">
    <property type="entry name" value="SULFOQUINOVOSYL TRANSFERASE SQD2"/>
    <property type="match status" value="1"/>
</dbReference>
<proteinExistence type="predicted"/>
<evidence type="ECO:0000313" key="4">
    <source>
        <dbReference type="Proteomes" id="UP000650466"/>
    </source>
</evidence>
<evidence type="ECO:0000259" key="1">
    <source>
        <dbReference type="Pfam" id="PF00534"/>
    </source>
</evidence>
<comment type="caution">
    <text evidence="3">The sequence shown here is derived from an EMBL/GenBank/DDBJ whole genome shotgun (WGS) entry which is preliminary data.</text>
</comment>